<gene>
    <name evidence="5" type="ORF">EHS25_002215</name>
</gene>
<dbReference type="SUPFAM" id="SSF51735">
    <property type="entry name" value="NAD(P)-binding Rossmann-fold domains"/>
    <property type="match status" value="1"/>
</dbReference>
<dbReference type="STRING" id="1890683.A0A427YFF4"/>
<dbReference type="PANTHER" id="PTHR43708">
    <property type="entry name" value="CONSERVED EXPRESSED OXIDOREDUCTASE (EUROFUNG)"/>
    <property type="match status" value="1"/>
</dbReference>
<dbReference type="AlphaFoldDB" id="A0A427YFF4"/>
<dbReference type="OrthoDB" id="446809at2759"/>
<feature type="domain" description="Gfo/Idh/MocA-like oxidoreductase N-terminal" evidence="3">
    <location>
        <begin position="33"/>
        <end position="153"/>
    </location>
</feature>
<reference evidence="5 6" key="1">
    <citation type="submission" date="2018-11" db="EMBL/GenBank/DDBJ databases">
        <title>Genome sequence of Saitozyma podzolica DSM 27192.</title>
        <authorList>
            <person name="Aliyu H."/>
            <person name="Gorte O."/>
            <person name="Ochsenreither K."/>
        </authorList>
    </citation>
    <scope>NUCLEOTIDE SEQUENCE [LARGE SCALE GENOMIC DNA]</scope>
    <source>
        <strain evidence="5 6">DSM 27192</strain>
    </source>
</reference>
<feature type="domain" description="GFO/IDH/MocA-like oxidoreductase" evidence="4">
    <location>
        <begin position="175"/>
        <end position="255"/>
    </location>
</feature>
<sequence>MLRIFICPYGILTTPTQLGQRNHVGWPPPVTQIRLGIIGYGSCARVFHLPFIERNPTYRLVAILEPRSPEEQHPQSHCTTDYPGTRWYRTLDEFCADPEIDLAVVTTPNESHASIARKVLGSGKHVVVDKPVTCTSDEASELISLAREVAKVFAPFQNRRYDSDWRTLLSILPYLGEIHEMIIHKDKNSPEWAISDRSTSVGPGAGAAMGMGSHSVDWCLALFGRPASITAFYRTLRPIESPVEDSFTMILQYGEAAPPIEDVGYSPIIALAPAVRKNLLVTNKTNVYSNMVPLRFVIRGREGSFVKYGEDPQDAQIVAGIMPDDPRFGLEDDTIHGELSTATKALDSQRKSMFYRDVANAVMGAGTLTANPETARDGIRLIELARESSQLGRTVDFTM</sequence>
<evidence type="ECO:0000313" key="6">
    <source>
        <dbReference type="Proteomes" id="UP000279259"/>
    </source>
</evidence>
<dbReference type="Pfam" id="PF22725">
    <property type="entry name" value="GFO_IDH_MocA_C3"/>
    <property type="match status" value="1"/>
</dbReference>
<dbReference type="Gene3D" id="3.40.50.720">
    <property type="entry name" value="NAD(P)-binding Rossmann-like Domain"/>
    <property type="match status" value="1"/>
</dbReference>
<evidence type="ECO:0008006" key="7">
    <source>
        <dbReference type="Google" id="ProtNLM"/>
    </source>
</evidence>
<organism evidence="5 6">
    <name type="scientific">Saitozyma podzolica</name>
    <dbReference type="NCBI Taxonomy" id="1890683"/>
    <lineage>
        <taxon>Eukaryota</taxon>
        <taxon>Fungi</taxon>
        <taxon>Dikarya</taxon>
        <taxon>Basidiomycota</taxon>
        <taxon>Agaricomycotina</taxon>
        <taxon>Tremellomycetes</taxon>
        <taxon>Tremellales</taxon>
        <taxon>Trimorphomycetaceae</taxon>
        <taxon>Saitozyma</taxon>
    </lineage>
</organism>
<dbReference type="PANTHER" id="PTHR43708:SF5">
    <property type="entry name" value="CONSERVED EXPRESSED OXIDOREDUCTASE (EUROFUNG)-RELATED"/>
    <property type="match status" value="1"/>
</dbReference>
<comment type="similarity">
    <text evidence="1">Belongs to the Gfo/Idh/MocA family.</text>
</comment>
<evidence type="ECO:0000259" key="3">
    <source>
        <dbReference type="Pfam" id="PF01408"/>
    </source>
</evidence>
<dbReference type="InterPro" id="IPR051317">
    <property type="entry name" value="Gfo/Idh/MocA_oxidoreduct"/>
</dbReference>
<dbReference type="InterPro" id="IPR000683">
    <property type="entry name" value="Gfo/Idh/MocA-like_OxRdtase_N"/>
</dbReference>
<dbReference type="InterPro" id="IPR036291">
    <property type="entry name" value="NAD(P)-bd_dom_sf"/>
</dbReference>
<dbReference type="GO" id="GO:0000166">
    <property type="term" value="F:nucleotide binding"/>
    <property type="evidence" value="ECO:0007669"/>
    <property type="project" value="InterPro"/>
</dbReference>
<accession>A0A427YFF4</accession>
<evidence type="ECO:0000259" key="4">
    <source>
        <dbReference type="Pfam" id="PF22725"/>
    </source>
</evidence>
<dbReference type="Proteomes" id="UP000279259">
    <property type="component" value="Unassembled WGS sequence"/>
</dbReference>
<name>A0A427YFF4_9TREE</name>
<protein>
    <recommendedName>
        <fullName evidence="7">Gfo/Idh/MocA-like oxidoreductase N-terminal domain-containing protein</fullName>
    </recommendedName>
</protein>
<dbReference type="Gene3D" id="3.30.360.10">
    <property type="entry name" value="Dihydrodipicolinate Reductase, domain 2"/>
    <property type="match status" value="1"/>
</dbReference>
<comment type="caution">
    <text evidence="5">The sequence shown here is derived from an EMBL/GenBank/DDBJ whole genome shotgun (WGS) entry which is preliminary data.</text>
</comment>
<keyword evidence="2" id="KW-0560">Oxidoreductase</keyword>
<dbReference type="InterPro" id="IPR055170">
    <property type="entry name" value="GFO_IDH_MocA-like_dom"/>
</dbReference>
<dbReference type="Pfam" id="PF01408">
    <property type="entry name" value="GFO_IDH_MocA"/>
    <property type="match status" value="1"/>
</dbReference>
<evidence type="ECO:0000256" key="2">
    <source>
        <dbReference type="ARBA" id="ARBA00023002"/>
    </source>
</evidence>
<proteinExistence type="inferred from homology"/>
<dbReference type="GO" id="GO:0016491">
    <property type="term" value="F:oxidoreductase activity"/>
    <property type="evidence" value="ECO:0007669"/>
    <property type="project" value="UniProtKB-KW"/>
</dbReference>
<keyword evidence="6" id="KW-1185">Reference proteome</keyword>
<evidence type="ECO:0000313" key="5">
    <source>
        <dbReference type="EMBL" id="RSH89664.1"/>
    </source>
</evidence>
<evidence type="ECO:0000256" key="1">
    <source>
        <dbReference type="ARBA" id="ARBA00010928"/>
    </source>
</evidence>
<dbReference type="EMBL" id="RSCD01000013">
    <property type="protein sequence ID" value="RSH89664.1"/>
    <property type="molecule type" value="Genomic_DNA"/>
</dbReference>